<comment type="caution">
    <text evidence="1">The sequence shown here is derived from an EMBL/GenBank/DDBJ whole genome shotgun (WGS) entry which is preliminary data.</text>
</comment>
<protein>
    <submittedName>
        <fullName evidence="1">Uncharacterized protein</fullName>
    </submittedName>
</protein>
<organism evidence="1 2">
    <name type="scientific">Portunus trituberculatus</name>
    <name type="common">Swimming crab</name>
    <name type="synonym">Neptunus trituberculatus</name>
    <dbReference type="NCBI Taxonomy" id="210409"/>
    <lineage>
        <taxon>Eukaryota</taxon>
        <taxon>Metazoa</taxon>
        <taxon>Ecdysozoa</taxon>
        <taxon>Arthropoda</taxon>
        <taxon>Crustacea</taxon>
        <taxon>Multicrustacea</taxon>
        <taxon>Malacostraca</taxon>
        <taxon>Eumalacostraca</taxon>
        <taxon>Eucarida</taxon>
        <taxon>Decapoda</taxon>
        <taxon>Pleocyemata</taxon>
        <taxon>Brachyura</taxon>
        <taxon>Eubrachyura</taxon>
        <taxon>Portunoidea</taxon>
        <taxon>Portunidae</taxon>
        <taxon>Portuninae</taxon>
        <taxon>Portunus</taxon>
    </lineage>
</organism>
<dbReference type="Proteomes" id="UP000324222">
    <property type="component" value="Unassembled WGS sequence"/>
</dbReference>
<name>A0A5B7J2H5_PORTR</name>
<reference evidence="1 2" key="1">
    <citation type="submission" date="2019-05" db="EMBL/GenBank/DDBJ databases">
        <title>Another draft genome of Portunus trituberculatus and its Hox gene families provides insights of decapod evolution.</title>
        <authorList>
            <person name="Jeong J.-H."/>
            <person name="Song I."/>
            <person name="Kim S."/>
            <person name="Choi T."/>
            <person name="Kim D."/>
            <person name="Ryu S."/>
            <person name="Kim W."/>
        </authorList>
    </citation>
    <scope>NUCLEOTIDE SEQUENCE [LARGE SCALE GENOMIC DNA]</scope>
    <source>
        <tissue evidence="1">Muscle</tissue>
    </source>
</reference>
<gene>
    <name evidence="1" type="ORF">E2C01_083579</name>
</gene>
<sequence>MREATRSRRAYTWQSLCKQSFSIPPYHPHLQSFLSGSPPFHPARYPSRHPALLAPLVSRCVECRHTQSKPMNHN</sequence>
<keyword evidence="2" id="KW-1185">Reference proteome</keyword>
<proteinExistence type="predicted"/>
<evidence type="ECO:0000313" key="1">
    <source>
        <dbReference type="EMBL" id="MPC88663.1"/>
    </source>
</evidence>
<dbReference type="AlphaFoldDB" id="A0A5B7J2H5"/>
<evidence type="ECO:0000313" key="2">
    <source>
        <dbReference type="Proteomes" id="UP000324222"/>
    </source>
</evidence>
<dbReference type="EMBL" id="VSRR010078515">
    <property type="protein sequence ID" value="MPC88663.1"/>
    <property type="molecule type" value="Genomic_DNA"/>
</dbReference>
<accession>A0A5B7J2H5</accession>